<evidence type="ECO:0008006" key="3">
    <source>
        <dbReference type="Google" id="ProtNLM"/>
    </source>
</evidence>
<accession>A0A917SHB5</accession>
<dbReference type="PANTHER" id="PTHR30528:SF0">
    <property type="entry name" value="CYTOPLASMIC PROTEIN"/>
    <property type="match status" value="1"/>
</dbReference>
<proteinExistence type="predicted"/>
<dbReference type="PANTHER" id="PTHR30528">
    <property type="entry name" value="CYTOPLASMIC PROTEIN"/>
    <property type="match status" value="1"/>
</dbReference>
<keyword evidence="2" id="KW-1185">Reference proteome</keyword>
<gene>
    <name evidence="1" type="ORF">GCM10011575_39950</name>
</gene>
<dbReference type="Proteomes" id="UP000613840">
    <property type="component" value="Unassembled WGS sequence"/>
</dbReference>
<evidence type="ECO:0000313" key="1">
    <source>
        <dbReference type="EMBL" id="GGL77712.1"/>
    </source>
</evidence>
<evidence type="ECO:0000313" key="2">
    <source>
        <dbReference type="Proteomes" id="UP000613840"/>
    </source>
</evidence>
<reference evidence="1" key="1">
    <citation type="journal article" date="2014" name="Int. J. Syst. Evol. Microbiol.">
        <title>Complete genome sequence of Corynebacterium casei LMG S-19264T (=DSM 44701T), isolated from a smear-ripened cheese.</title>
        <authorList>
            <consortium name="US DOE Joint Genome Institute (JGI-PGF)"/>
            <person name="Walter F."/>
            <person name="Albersmeier A."/>
            <person name="Kalinowski J."/>
            <person name="Ruckert C."/>
        </authorList>
    </citation>
    <scope>NUCLEOTIDE SEQUENCE</scope>
    <source>
        <strain evidence="1">CGMCC 4.7306</strain>
    </source>
</reference>
<dbReference type="Pfam" id="PF06224">
    <property type="entry name" value="AlkZ-like"/>
    <property type="match status" value="1"/>
</dbReference>
<dbReference type="InterPro" id="IPR009351">
    <property type="entry name" value="AlkZ-like"/>
</dbReference>
<reference evidence="1" key="2">
    <citation type="submission" date="2020-09" db="EMBL/GenBank/DDBJ databases">
        <authorList>
            <person name="Sun Q."/>
            <person name="Zhou Y."/>
        </authorList>
    </citation>
    <scope>NUCLEOTIDE SEQUENCE</scope>
    <source>
        <strain evidence="1">CGMCC 4.7306</strain>
    </source>
</reference>
<organism evidence="1 2">
    <name type="scientific">Microlunatus endophyticus</name>
    <dbReference type="NCBI Taxonomy" id="1716077"/>
    <lineage>
        <taxon>Bacteria</taxon>
        <taxon>Bacillati</taxon>
        <taxon>Actinomycetota</taxon>
        <taxon>Actinomycetes</taxon>
        <taxon>Propionibacteriales</taxon>
        <taxon>Propionibacteriaceae</taxon>
        <taxon>Microlunatus</taxon>
    </lineage>
</organism>
<dbReference type="RefSeq" id="WP_229670384.1">
    <property type="nucleotide sequence ID" value="NZ_BMMZ01000012.1"/>
</dbReference>
<sequence length="372" mass="41865">MAADQRTIQLTIAEARRIAVRAQLLDRPRPADVLEVVRRLTLLQADQTKVVAPNADLVLWSRIGSAYDRDELADLVAAHELIELDGMLRPAEDIALYRAEMDAMADGGTLEGWQRSTWEWVDANDGCRRDILDRLADSGPLTSRQIPDTTVLPWRSSGWNNGRNVRMLLELMVARGEVAVAGHEGRDRLFDLATRIYPDRDYPPLEDALQLRNERRLAALGIARAKATKQPGEPIDVGETGEEAEIDGLRGRWRVDPGQLQRLDEPLQGRVAILSPLDRLIMDRKRMQELFEFDYQLEMYKPAAKRRWGYYALPVLSGDLLVGKVDAAADHEVGVLRIEEIHADEPFAAGLTEAVQDELADLARWLELDLEG</sequence>
<dbReference type="AlphaFoldDB" id="A0A917SHB5"/>
<name>A0A917SHB5_9ACTN</name>
<comment type="caution">
    <text evidence="1">The sequence shown here is derived from an EMBL/GenBank/DDBJ whole genome shotgun (WGS) entry which is preliminary data.</text>
</comment>
<dbReference type="EMBL" id="BMMZ01000012">
    <property type="protein sequence ID" value="GGL77712.1"/>
    <property type="molecule type" value="Genomic_DNA"/>
</dbReference>
<protein>
    <recommendedName>
        <fullName evidence="3">Winged helix DNA-binding domain-containing protein</fullName>
    </recommendedName>
</protein>